<feature type="transmembrane region" description="Helical" evidence="9">
    <location>
        <begin position="94"/>
        <end position="115"/>
    </location>
</feature>
<dbReference type="GO" id="GO:0043005">
    <property type="term" value="C:neuron projection"/>
    <property type="evidence" value="ECO:0007669"/>
    <property type="project" value="TreeGrafter"/>
</dbReference>
<keyword evidence="12" id="KW-1185">Reference proteome</keyword>
<protein>
    <recommendedName>
        <fullName evidence="10">G-protein coupled receptors family 1 profile domain-containing protein</fullName>
    </recommendedName>
</protein>
<keyword evidence="6 9" id="KW-0472">Membrane</keyword>
<evidence type="ECO:0000259" key="10">
    <source>
        <dbReference type="PROSITE" id="PS50262"/>
    </source>
</evidence>
<name>A0A8W8ITR8_MAGGI</name>
<dbReference type="FunFam" id="1.20.1070.10:FF:000291">
    <property type="entry name" value="Predicted protein"/>
    <property type="match status" value="1"/>
</dbReference>
<keyword evidence="4 9" id="KW-1133">Transmembrane helix</keyword>
<dbReference type="GO" id="GO:0004983">
    <property type="term" value="F:neuropeptide Y receptor activity"/>
    <property type="evidence" value="ECO:0007669"/>
    <property type="project" value="InterPro"/>
</dbReference>
<evidence type="ECO:0000313" key="12">
    <source>
        <dbReference type="Proteomes" id="UP000005408"/>
    </source>
</evidence>
<dbReference type="PRINTS" id="PR00237">
    <property type="entry name" value="GPCRRHODOPSN"/>
</dbReference>
<evidence type="ECO:0000256" key="2">
    <source>
        <dbReference type="ARBA" id="ARBA00010663"/>
    </source>
</evidence>
<evidence type="ECO:0000256" key="6">
    <source>
        <dbReference type="ARBA" id="ARBA00023136"/>
    </source>
</evidence>
<feature type="transmembrane region" description="Helical" evidence="9">
    <location>
        <begin position="135"/>
        <end position="153"/>
    </location>
</feature>
<feature type="domain" description="G-protein coupled receptors family 1 profile" evidence="10">
    <location>
        <begin position="74"/>
        <end position="334"/>
    </location>
</feature>
<dbReference type="PRINTS" id="PR01012">
    <property type="entry name" value="NRPEPTIDEYR"/>
</dbReference>
<dbReference type="PANTHER" id="PTHR24235">
    <property type="entry name" value="NEUROPEPTIDE Y RECEPTOR"/>
    <property type="match status" value="1"/>
</dbReference>
<dbReference type="EnsemblMetazoa" id="G15371.1">
    <property type="protein sequence ID" value="G15371.1:cds"/>
    <property type="gene ID" value="G15371"/>
</dbReference>
<reference evidence="11" key="1">
    <citation type="submission" date="2022-08" db="UniProtKB">
        <authorList>
            <consortium name="EnsemblMetazoa"/>
        </authorList>
    </citation>
    <scope>IDENTIFICATION</scope>
    <source>
        <strain evidence="11">05x7-T-G4-1.051#20</strain>
    </source>
</reference>
<dbReference type="InterPro" id="IPR000611">
    <property type="entry name" value="NPY_rcpt"/>
</dbReference>
<keyword evidence="3 9" id="KW-0812">Transmembrane</keyword>
<dbReference type="Gene3D" id="1.20.1070.10">
    <property type="entry name" value="Rhodopsin 7-helix transmembrane proteins"/>
    <property type="match status" value="1"/>
</dbReference>
<dbReference type="Proteomes" id="UP000005408">
    <property type="component" value="Unassembled WGS sequence"/>
</dbReference>
<dbReference type="PROSITE" id="PS50262">
    <property type="entry name" value="G_PROTEIN_RECEP_F1_2"/>
    <property type="match status" value="1"/>
</dbReference>
<sequence>MDYYDHIQHIEDFLKGFVNRSENMSAVAAFNLHMKLPTNETNVTVLQRDTTRHVVGSIILITAYAILICISLFGNSIVCYVIMRNRRMYTVTNFFIANMAISDLFVTCLNVPFTIARNVLDEWPFGDFICHLVNFSLMISVYVSTFTLTAIALDRQYVLLYPLKPRITKRTGIVILVLIWVISFFLSLPYGIYTEVTEVSFVSRFVKRCRAVFPEPKAEFEMTLTLTTTIIQYFIPLTIIGFSYGRIVRKLWRRTHLGAVTHSQQRSQNRAKRKSIKLLITVVVIFALCWMPLNLYHILTDFHPDATVFRYDSTVFFVFHWIAISSTCYNPFVYCWMNESFRKEVNSCVDVCFKSCYSSSSRRRNRHGGSFSGCDFLNRCRRKTMSKILRSSSTFSTIPYSNKSYRQRESTDKSKDDIPLYETSQTIVYDFSNVSAD</sequence>
<dbReference type="CDD" id="cd15389">
    <property type="entry name" value="7tmA_GPR83"/>
    <property type="match status" value="1"/>
</dbReference>
<proteinExistence type="inferred from homology"/>
<dbReference type="InterPro" id="IPR000276">
    <property type="entry name" value="GPCR_Rhodpsn"/>
</dbReference>
<evidence type="ECO:0000256" key="9">
    <source>
        <dbReference type="SAM" id="Phobius"/>
    </source>
</evidence>
<feature type="transmembrane region" description="Helical" evidence="9">
    <location>
        <begin position="222"/>
        <end position="244"/>
    </location>
</feature>
<comment type="subcellular location">
    <subcellularLocation>
        <location evidence="1">Membrane</location>
        <topology evidence="1">Multi-pass membrane protein</topology>
    </subcellularLocation>
</comment>
<accession>A0A8W8ITR8</accession>
<dbReference type="SUPFAM" id="SSF81321">
    <property type="entry name" value="Family A G protein-coupled receptor-like"/>
    <property type="match status" value="1"/>
</dbReference>
<keyword evidence="8" id="KW-0807">Transducer</keyword>
<evidence type="ECO:0000313" key="11">
    <source>
        <dbReference type="EnsemblMetazoa" id="G15371.3:cds"/>
    </source>
</evidence>
<keyword evidence="7" id="KW-0675">Receptor</keyword>
<dbReference type="GO" id="GO:0042923">
    <property type="term" value="F:neuropeptide binding"/>
    <property type="evidence" value="ECO:0007669"/>
    <property type="project" value="TreeGrafter"/>
</dbReference>
<feature type="transmembrane region" description="Helical" evidence="9">
    <location>
        <begin position="318"/>
        <end position="337"/>
    </location>
</feature>
<keyword evidence="5" id="KW-0297">G-protein coupled receptor</keyword>
<evidence type="ECO:0000256" key="5">
    <source>
        <dbReference type="ARBA" id="ARBA00023040"/>
    </source>
</evidence>
<evidence type="ECO:0000256" key="8">
    <source>
        <dbReference type="ARBA" id="ARBA00023224"/>
    </source>
</evidence>
<dbReference type="InterPro" id="IPR017452">
    <property type="entry name" value="GPCR_Rhodpsn_7TM"/>
</dbReference>
<dbReference type="EnsemblMetazoa" id="G15371.3">
    <property type="protein sequence ID" value="G15371.3:cds"/>
    <property type="gene ID" value="G15371"/>
</dbReference>
<comment type="similarity">
    <text evidence="2">Belongs to the G-protein coupled receptor 1 family.</text>
</comment>
<dbReference type="PANTHER" id="PTHR24235:SF29">
    <property type="entry name" value="GH23382P"/>
    <property type="match status" value="1"/>
</dbReference>
<evidence type="ECO:0000256" key="1">
    <source>
        <dbReference type="ARBA" id="ARBA00004141"/>
    </source>
</evidence>
<organism evidence="11 12">
    <name type="scientific">Magallana gigas</name>
    <name type="common">Pacific oyster</name>
    <name type="synonym">Crassostrea gigas</name>
    <dbReference type="NCBI Taxonomy" id="29159"/>
    <lineage>
        <taxon>Eukaryota</taxon>
        <taxon>Metazoa</taxon>
        <taxon>Spiralia</taxon>
        <taxon>Lophotrochozoa</taxon>
        <taxon>Mollusca</taxon>
        <taxon>Bivalvia</taxon>
        <taxon>Autobranchia</taxon>
        <taxon>Pteriomorphia</taxon>
        <taxon>Ostreida</taxon>
        <taxon>Ostreoidea</taxon>
        <taxon>Ostreidae</taxon>
        <taxon>Magallana</taxon>
    </lineage>
</organism>
<feature type="transmembrane region" description="Helical" evidence="9">
    <location>
        <begin position="58"/>
        <end position="82"/>
    </location>
</feature>
<feature type="transmembrane region" description="Helical" evidence="9">
    <location>
        <begin position="173"/>
        <end position="193"/>
    </location>
</feature>
<evidence type="ECO:0000256" key="3">
    <source>
        <dbReference type="ARBA" id="ARBA00022692"/>
    </source>
</evidence>
<dbReference type="SMART" id="SM01381">
    <property type="entry name" value="7TM_GPCR_Srsx"/>
    <property type="match status" value="1"/>
</dbReference>
<dbReference type="OrthoDB" id="10037617at2759"/>
<feature type="transmembrane region" description="Helical" evidence="9">
    <location>
        <begin position="276"/>
        <end position="298"/>
    </location>
</feature>
<dbReference type="AlphaFoldDB" id="A0A8W8ITR8"/>
<dbReference type="OMA" id="IYISVIW"/>
<dbReference type="Pfam" id="PF00001">
    <property type="entry name" value="7tm_1"/>
    <property type="match status" value="1"/>
</dbReference>
<dbReference type="GO" id="GO:0005886">
    <property type="term" value="C:plasma membrane"/>
    <property type="evidence" value="ECO:0007669"/>
    <property type="project" value="TreeGrafter"/>
</dbReference>
<evidence type="ECO:0000256" key="7">
    <source>
        <dbReference type="ARBA" id="ARBA00023170"/>
    </source>
</evidence>
<evidence type="ECO:0000256" key="4">
    <source>
        <dbReference type="ARBA" id="ARBA00022989"/>
    </source>
</evidence>